<evidence type="ECO:0000256" key="2">
    <source>
        <dbReference type="ARBA" id="ARBA00022840"/>
    </source>
</evidence>
<keyword evidence="3" id="KW-0378">Hydrolase</keyword>
<dbReference type="Gene3D" id="1.10.10.2220">
    <property type="match status" value="1"/>
</dbReference>
<dbReference type="Pfam" id="PF14520">
    <property type="entry name" value="HHH_5"/>
    <property type="match status" value="1"/>
</dbReference>
<dbReference type="SUPFAM" id="SSF47781">
    <property type="entry name" value="RuvA domain 2-like"/>
    <property type="match status" value="1"/>
</dbReference>
<comment type="function">
    <text evidence="3">DNA-dependent ATPase and ATP-dependent 5'-3' DNA helicase. Has no activity on blunt DNA or DNA with 3'-overhangs, requires at least 10 bases of 5'-ssDNA for helicase activity.</text>
</comment>
<dbReference type="InterPro" id="IPR050534">
    <property type="entry name" value="Coronavir_polyprotein_1ab"/>
</dbReference>
<dbReference type="Gene3D" id="2.30.30.940">
    <property type="match status" value="1"/>
</dbReference>
<dbReference type="Gene3D" id="1.10.150.20">
    <property type="entry name" value="5' to 3' exonuclease, C-terminal subdomain"/>
    <property type="match status" value="1"/>
</dbReference>
<dbReference type="InterPro" id="IPR027417">
    <property type="entry name" value="P-loop_NTPase"/>
</dbReference>
<dbReference type="InterPro" id="IPR010994">
    <property type="entry name" value="RuvA_2-like"/>
</dbReference>
<dbReference type="AlphaFoldDB" id="A0A810Q7S0"/>
<protein>
    <recommendedName>
        <fullName evidence="3">ATP-dependent RecD2 DNA helicase</fullName>
        <ecNumber evidence="3">5.6.2.3</ecNumber>
    </recommendedName>
    <alternativeName>
        <fullName evidence="3">DNA 5'-3' helicase subunit RecD2</fullName>
    </alternativeName>
</protein>
<dbReference type="PANTHER" id="PTHR43788:SF6">
    <property type="entry name" value="DNA HELICASE B"/>
    <property type="match status" value="1"/>
</dbReference>
<dbReference type="InterPro" id="IPR003593">
    <property type="entry name" value="AAA+_ATPase"/>
</dbReference>
<keyword evidence="2 3" id="KW-0067">ATP-binding</keyword>
<dbReference type="KEGG" id="vcop:MM50RIKEN_20900"/>
<evidence type="ECO:0000256" key="3">
    <source>
        <dbReference type="HAMAP-Rule" id="MF_01488"/>
    </source>
</evidence>
<dbReference type="GO" id="GO:0005524">
    <property type="term" value="F:ATP binding"/>
    <property type="evidence" value="ECO:0007669"/>
    <property type="project" value="UniProtKB-UniRule"/>
</dbReference>
<sequence>MGERCTVEGTVQHVIFQNEENGYTVLGLLTEEGELVTVVGCIPCVAPGEKLTADGLWVSHPSYGQQFAAETVERLMPETEEELISYLSSGIIKGVGPATAERLVERFGGETLAVIEEEPERLSTVKGITSKRAMEISAAFRELTGLRRVMEFLARYELPVELAMRLYRTYGADALPRLRADPYLLAGERYGVAFADVDEIALSMGFGGDSPCRTEAAVLYELEHNLGNGHVFLPRPKLLAATEQLIGAPPELVEQALDTLESRGAVVEEQIARVDACYLRRMYLAESETARRLLALRDAPRSQGRGVEKLIREMEEQQGIAYAPQQRQAVELAARTGVLLLTGGPGTGKTTSTRGIVALFEGMGLQVLLLAPTGRAAKRMSELCRREAQTIHRALGMTYNELTGETVFKKNGKEPLEADAVIVDEMSMVDLPLMQALLEAVKPGCRLVMVGDPDQLPSVGPGNVLGDLLRSHAVAAVSLTEVFRQAERSAIIRNAHAVNSGRPPELGSGQNDFFFLCRRAPDRLVQTVVDLCRTRLPDNMGIPADQIQVLSPTRRGLTGTVSLNRALQAALNPPAPDKHQKTWGELTFREGDRVMQTRNNYDVLWQKDDGEMGTGIFNGDVGVIQEIDPGGELVTIRFDDRTSVYTPDLLGQLDMAYAMTVHKAQGSEYRAVVLVSAPAAASLMVRGVLYTAITRARELLVMVGDDVIPGKMAENDRQARRYSGLRRRLMQGGGSDGASG</sequence>
<dbReference type="CDD" id="cd17933">
    <property type="entry name" value="DEXSc_RecD-like"/>
    <property type="match status" value="1"/>
</dbReference>
<dbReference type="GO" id="GO:0009338">
    <property type="term" value="C:exodeoxyribonuclease V complex"/>
    <property type="evidence" value="ECO:0007669"/>
    <property type="project" value="TreeGrafter"/>
</dbReference>
<gene>
    <name evidence="5" type="primary">recD2_2</name>
    <name evidence="3" type="synonym">recD2</name>
    <name evidence="5" type="ORF">MM50RIKEN_20900</name>
</gene>
<dbReference type="EC" id="5.6.2.3" evidence="3"/>
<comment type="catalytic activity">
    <reaction evidence="3">
        <text>ATP + H2O = ADP + phosphate + H(+)</text>
        <dbReference type="Rhea" id="RHEA:13065"/>
        <dbReference type="ChEBI" id="CHEBI:15377"/>
        <dbReference type="ChEBI" id="CHEBI:15378"/>
        <dbReference type="ChEBI" id="CHEBI:30616"/>
        <dbReference type="ChEBI" id="CHEBI:43474"/>
        <dbReference type="ChEBI" id="CHEBI:456216"/>
        <dbReference type="EC" id="5.6.2.3"/>
    </reaction>
</comment>
<accession>A0A810Q7S0</accession>
<dbReference type="Gene3D" id="3.40.50.300">
    <property type="entry name" value="P-loop containing nucleotide triphosphate hydrolases"/>
    <property type="match status" value="2"/>
</dbReference>
<dbReference type="GO" id="GO:0017116">
    <property type="term" value="F:single-stranded DNA helicase activity"/>
    <property type="evidence" value="ECO:0007669"/>
    <property type="project" value="TreeGrafter"/>
</dbReference>
<dbReference type="Pfam" id="PF23139">
    <property type="entry name" value="OB_YrrC"/>
    <property type="match status" value="1"/>
</dbReference>
<dbReference type="Pfam" id="PF13538">
    <property type="entry name" value="UvrD_C_2"/>
    <property type="match status" value="1"/>
</dbReference>
<evidence type="ECO:0000259" key="4">
    <source>
        <dbReference type="SMART" id="SM00382"/>
    </source>
</evidence>
<dbReference type="InterPro" id="IPR006345">
    <property type="entry name" value="RecD2"/>
</dbReference>
<dbReference type="GO" id="GO:0003677">
    <property type="term" value="F:DNA binding"/>
    <property type="evidence" value="ECO:0007669"/>
    <property type="project" value="UniProtKB-UniRule"/>
</dbReference>
<dbReference type="SUPFAM" id="SSF52540">
    <property type="entry name" value="P-loop containing nucleoside triphosphate hydrolases"/>
    <property type="match status" value="2"/>
</dbReference>
<comment type="similarity">
    <text evidence="3">Belongs to the RecD family. RecD2 subfamily.</text>
</comment>
<dbReference type="PANTHER" id="PTHR43788">
    <property type="entry name" value="DNA2/NAM7 HELICASE FAMILY MEMBER"/>
    <property type="match status" value="1"/>
</dbReference>
<feature type="domain" description="AAA+ ATPase" evidence="4">
    <location>
        <begin position="335"/>
        <end position="487"/>
    </location>
</feature>
<dbReference type="EMBL" id="AP023418">
    <property type="protein sequence ID" value="BCK82327.1"/>
    <property type="molecule type" value="Genomic_DNA"/>
</dbReference>
<evidence type="ECO:0000313" key="5">
    <source>
        <dbReference type="EMBL" id="BCK82327.1"/>
    </source>
</evidence>
<keyword evidence="3" id="KW-0238">DNA-binding</keyword>
<proteinExistence type="inferred from homology"/>
<dbReference type="InterPro" id="IPR027785">
    <property type="entry name" value="UvrD-like_helicase_C"/>
</dbReference>
<dbReference type="Pfam" id="PF18335">
    <property type="entry name" value="SH3_13"/>
    <property type="match status" value="1"/>
</dbReference>
<dbReference type="HAMAP" id="MF_01488">
    <property type="entry name" value="RecD2"/>
    <property type="match status" value="1"/>
</dbReference>
<evidence type="ECO:0000313" key="6">
    <source>
        <dbReference type="Proteomes" id="UP000681035"/>
    </source>
</evidence>
<dbReference type="Pfam" id="PF13245">
    <property type="entry name" value="AAA_19"/>
    <property type="match status" value="1"/>
</dbReference>
<keyword evidence="6" id="KW-1185">Reference proteome</keyword>
<reference evidence="5" key="1">
    <citation type="submission" date="2020-09" db="EMBL/GenBank/DDBJ databases">
        <title>New species isolated from human feces.</title>
        <authorList>
            <person name="Kitahara M."/>
            <person name="Shigeno Y."/>
            <person name="Shime M."/>
            <person name="Matsumoto Y."/>
            <person name="Nakamura S."/>
            <person name="Motooka D."/>
            <person name="Fukuoka S."/>
            <person name="Nishikawa H."/>
            <person name="Benno Y."/>
        </authorList>
    </citation>
    <scope>NUCLEOTIDE SEQUENCE</scope>
    <source>
        <strain evidence="5">MM50</strain>
    </source>
</reference>
<feature type="binding site" evidence="3">
    <location>
        <begin position="346"/>
        <end position="350"/>
    </location>
    <ligand>
        <name>ATP</name>
        <dbReference type="ChEBI" id="CHEBI:30616"/>
    </ligand>
</feature>
<dbReference type="Pfam" id="PF14490">
    <property type="entry name" value="HHH_RecD2"/>
    <property type="match status" value="1"/>
</dbReference>
<keyword evidence="3" id="KW-0413">Isomerase</keyword>
<dbReference type="InterPro" id="IPR029493">
    <property type="entry name" value="RecD2-like_HHH"/>
</dbReference>
<dbReference type="GO" id="GO:0016787">
    <property type="term" value="F:hydrolase activity"/>
    <property type="evidence" value="ECO:0007669"/>
    <property type="project" value="UniProtKB-KW"/>
</dbReference>
<dbReference type="SMART" id="SM00382">
    <property type="entry name" value="AAA"/>
    <property type="match status" value="1"/>
</dbReference>
<dbReference type="InterPro" id="IPR055446">
    <property type="entry name" value="RecD2_N_OB"/>
</dbReference>
<name>A0A810Q7S0_9FIRM</name>
<evidence type="ECO:0000256" key="1">
    <source>
        <dbReference type="ARBA" id="ARBA00022741"/>
    </source>
</evidence>
<dbReference type="InterPro" id="IPR041451">
    <property type="entry name" value="RecD2_SH13"/>
</dbReference>
<organism evidence="5 6">
    <name type="scientific">Vescimonas coprocola</name>
    <dbReference type="NCBI Taxonomy" id="2714355"/>
    <lineage>
        <taxon>Bacteria</taxon>
        <taxon>Bacillati</taxon>
        <taxon>Bacillota</taxon>
        <taxon>Clostridia</taxon>
        <taxon>Eubacteriales</taxon>
        <taxon>Oscillospiraceae</taxon>
        <taxon>Vescimonas</taxon>
    </lineage>
</organism>
<keyword evidence="1 3" id="KW-0547">Nucleotide-binding</keyword>
<dbReference type="GO" id="GO:0006310">
    <property type="term" value="P:DNA recombination"/>
    <property type="evidence" value="ECO:0007669"/>
    <property type="project" value="InterPro"/>
</dbReference>
<dbReference type="NCBIfam" id="TIGR01448">
    <property type="entry name" value="recD_rel"/>
    <property type="match status" value="1"/>
</dbReference>
<dbReference type="RefSeq" id="WP_213540855.1">
    <property type="nucleotide sequence ID" value="NZ_AP023418.1"/>
</dbReference>
<dbReference type="Proteomes" id="UP000681035">
    <property type="component" value="Chromosome"/>
</dbReference>
<dbReference type="GO" id="GO:0043139">
    <property type="term" value="F:5'-3' DNA helicase activity"/>
    <property type="evidence" value="ECO:0007669"/>
    <property type="project" value="UniProtKB-UniRule"/>
</dbReference>
<keyword evidence="3 5" id="KW-0347">Helicase</keyword>
<dbReference type="CDD" id="cd18809">
    <property type="entry name" value="SF1_C_RecD"/>
    <property type="match status" value="1"/>
</dbReference>